<evidence type="ECO:0000313" key="9">
    <source>
        <dbReference type="EMBL" id="SNR40405.1"/>
    </source>
</evidence>
<dbReference type="SUPFAM" id="SSF103481">
    <property type="entry name" value="Multidrug resistance efflux transporter EmrE"/>
    <property type="match status" value="2"/>
</dbReference>
<feature type="transmembrane region" description="Helical" evidence="7">
    <location>
        <begin position="32"/>
        <end position="52"/>
    </location>
</feature>
<dbReference type="InterPro" id="IPR000620">
    <property type="entry name" value="EamA_dom"/>
</dbReference>
<keyword evidence="5 7" id="KW-0472">Membrane</keyword>
<feature type="region of interest" description="Disordered" evidence="6">
    <location>
        <begin position="283"/>
        <end position="320"/>
    </location>
</feature>
<feature type="transmembrane region" description="Helical" evidence="7">
    <location>
        <begin position="64"/>
        <end position="81"/>
    </location>
</feature>
<organism evidence="9 10">
    <name type="scientific">Actinomadura mexicana</name>
    <dbReference type="NCBI Taxonomy" id="134959"/>
    <lineage>
        <taxon>Bacteria</taxon>
        <taxon>Bacillati</taxon>
        <taxon>Actinomycetota</taxon>
        <taxon>Actinomycetes</taxon>
        <taxon>Streptosporangiales</taxon>
        <taxon>Thermomonosporaceae</taxon>
        <taxon>Actinomadura</taxon>
    </lineage>
</organism>
<comment type="subcellular location">
    <subcellularLocation>
        <location evidence="1">Membrane</location>
        <topology evidence="1">Multi-pass membrane protein</topology>
    </subcellularLocation>
</comment>
<dbReference type="PANTHER" id="PTHR32322:SF9">
    <property type="entry name" value="AMINO-ACID METABOLITE EFFLUX PUMP-RELATED"/>
    <property type="match status" value="1"/>
</dbReference>
<gene>
    <name evidence="9" type="ORF">SAMN06265355_102625</name>
</gene>
<evidence type="ECO:0000256" key="4">
    <source>
        <dbReference type="ARBA" id="ARBA00022989"/>
    </source>
</evidence>
<sequence length="320" mass="32819">MSRRGWMLFALMSVLWGIPYLLIKVAVESVSVPMVVFARTALGALVLLPLALRAGRLGAVRRHWRPLLAFTAVEILGPWALLSDAENRLTSSMTGLLIAAVPIIGVVLARFTGDAERLGPLRWAGLLVGLAGVGVLAGPHLGGGSAQAIGEVMLVAVGYAIAPMIATRRLQDLPSLHLAAFSLTIAALAYTGPAVATWPGAMPGGRVLAALIALGLVCTALAFIVFFELIREVGTSRGMVFTYVNPAVAVAGGVALLGEPLTGTIVASFVLILGGSVLATARRSPAPAPAAPPPGDSSTAHAPEPTAPEPTAPEPTAPEH</sequence>
<comment type="similarity">
    <text evidence="2">Belongs to the EamA transporter family.</text>
</comment>
<feature type="compositionally biased region" description="Pro residues" evidence="6">
    <location>
        <begin position="286"/>
        <end position="295"/>
    </location>
</feature>
<evidence type="ECO:0000259" key="8">
    <source>
        <dbReference type="Pfam" id="PF00892"/>
    </source>
</evidence>
<dbReference type="PANTHER" id="PTHR32322">
    <property type="entry name" value="INNER MEMBRANE TRANSPORTER"/>
    <property type="match status" value="1"/>
</dbReference>
<feature type="domain" description="EamA" evidence="8">
    <location>
        <begin position="5"/>
        <end position="136"/>
    </location>
</feature>
<dbReference type="InterPro" id="IPR050638">
    <property type="entry name" value="AA-Vitamin_Transporters"/>
</dbReference>
<keyword evidence="4 7" id="KW-1133">Transmembrane helix</keyword>
<feature type="compositionally biased region" description="Pro residues" evidence="6">
    <location>
        <begin position="305"/>
        <end position="320"/>
    </location>
</feature>
<feature type="transmembrane region" description="Helical" evidence="7">
    <location>
        <begin position="207"/>
        <end position="227"/>
    </location>
</feature>
<name>A0A238W1C1_9ACTN</name>
<keyword evidence="10" id="KW-1185">Reference proteome</keyword>
<feature type="transmembrane region" description="Helical" evidence="7">
    <location>
        <begin position="123"/>
        <end position="142"/>
    </location>
</feature>
<feature type="transmembrane region" description="Helical" evidence="7">
    <location>
        <begin position="263"/>
        <end position="281"/>
    </location>
</feature>
<dbReference type="Pfam" id="PF00892">
    <property type="entry name" value="EamA"/>
    <property type="match status" value="2"/>
</dbReference>
<proteinExistence type="inferred from homology"/>
<feature type="transmembrane region" description="Helical" evidence="7">
    <location>
        <begin position="93"/>
        <end position="111"/>
    </location>
</feature>
<feature type="transmembrane region" description="Helical" evidence="7">
    <location>
        <begin position="178"/>
        <end position="201"/>
    </location>
</feature>
<keyword evidence="3 7" id="KW-0812">Transmembrane</keyword>
<accession>A0A238W1C1</accession>
<evidence type="ECO:0000313" key="10">
    <source>
        <dbReference type="Proteomes" id="UP000198420"/>
    </source>
</evidence>
<feature type="transmembrane region" description="Helical" evidence="7">
    <location>
        <begin position="239"/>
        <end position="257"/>
    </location>
</feature>
<dbReference type="InterPro" id="IPR037185">
    <property type="entry name" value="EmrE-like"/>
</dbReference>
<evidence type="ECO:0000256" key="3">
    <source>
        <dbReference type="ARBA" id="ARBA00022692"/>
    </source>
</evidence>
<feature type="transmembrane region" description="Helical" evidence="7">
    <location>
        <begin position="148"/>
        <end position="166"/>
    </location>
</feature>
<evidence type="ECO:0000256" key="5">
    <source>
        <dbReference type="ARBA" id="ARBA00023136"/>
    </source>
</evidence>
<feature type="domain" description="EamA" evidence="8">
    <location>
        <begin position="152"/>
        <end position="279"/>
    </location>
</feature>
<dbReference type="Proteomes" id="UP000198420">
    <property type="component" value="Unassembled WGS sequence"/>
</dbReference>
<protein>
    <submittedName>
        <fullName evidence="9">Permease of the drug/metabolite transporter (DMT) superfamily</fullName>
    </submittedName>
</protein>
<evidence type="ECO:0000256" key="6">
    <source>
        <dbReference type="SAM" id="MobiDB-lite"/>
    </source>
</evidence>
<evidence type="ECO:0000256" key="2">
    <source>
        <dbReference type="ARBA" id="ARBA00007362"/>
    </source>
</evidence>
<dbReference type="RefSeq" id="WP_089310825.1">
    <property type="nucleotide sequence ID" value="NZ_FZNP01000002.1"/>
</dbReference>
<reference evidence="10" key="1">
    <citation type="submission" date="2017-06" db="EMBL/GenBank/DDBJ databases">
        <authorList>
            <person name="Varghese N."/>
            <person name="Submissions S."/>
        </authorList>
    </citation>
    <scope>NUCLEOTIDE SEQUENCE [LARGE SCALE GENOMIC DNA]</scope>
    <source>
        <strain evidence="10">DSM 44485</strain>
    </source>
</reference>
<feature type="transmembrane region" description="Helical" evidence="7">
    <location>
        <begin position="7"/>
        <end position="26"/>
    </location>
</feature>
<dbReference type="EMBL" id="FZNP01000002">
    <property type="protein sequence ID" value="SNR40405.1"/>
    <property type="molecule type" value="Genomic_DNA"/>
</dbReference>
<evidence type="ECO:0000256" key="7">
    <source>
        <dbReference type="SAM" id="Phobius"/>
    </source>
</evidence>
<evidence type="ECO:0000256" key="1">
    <source>
        <dbReference type="ARBA" id="ARBA00004141"/>
    </source>
</evidence>
<dbReference type="AlphaFoldDB" id="A0A238W1C1"/>
<dbReference type="GO" id="GO:0016020">
    <property type="term" value="C:membrane"/>
    <property type="evidence" value="ECO:0007669"/>
    <property type="project" value="UniProtKB-SubCell"/>
</dbReference>